<dbReference type="SMART" id="SM00530">
    <property type="entry name" value="HTH_XRE"/>
    <property type="match status" value="1"/>
</dbReference>
<evidence type="ECO:0000313" key="3">
    <source>
        <dbReference type="Proteomes" id="UP001501532"/>
    </source>
</evidence>
<reference evidence="3" key="1">
    <citation type="journal article" date="2019" name="Int. J. Syst. Evol. Microbiol.">
        <title>The Global Catalogue of Microorganisms (GCM) 10K type strain sequencing project: providing services to taxonomists for standard genome sequencing and annotation.</title>
        <authorList>
            <consortium name="The Broad Institute Genomics Platform"/>
            <consortium name="The Broad Institute Genome Sequencing Center for Infectious Disease"/>
            <person name="Wu L."/>
            <person name="Ma J."/>
        </authorList>
    </citation>
    <scope>NUCLEOTIDE SEQUENCE [LARGE SCALE GENOMIC DNA]</scope>
    <source>
        <strain evidence="3">JCM 9091</strain>
    </source>
</reference>
<protein>
    <submittedName>
        <fullName evidence="2">Helix-turn-helix transcriptional regulator</fullName>
    </submittedName>
</protein>
<dbReference type="InterPro" id="IPR010982">
    <property type="entry name" value="Lambda_DNA-bd_dom_sf"/>
</dbReference>
<evidence type="ECO:0000259" key="1">
    <source>
        <dbReference type="PROSITE" id="PS50943"/>
    </source>
</evidence>
<name>A0ABP6LBW1_9ACTN</name>
<dbReference type="PROSITE" id="PS50943">
    <property type="entry name" value="HTH_CROC1"/>
    <property type="match status" value="1"/>
</dbReference>
<organism evidence="2 3">
    <name type="scientific">Streptomyces glomeratus</name>
    <dbReference type="NCBI Taxonomy" id="284452"/>
    <lineage>
        <taxon>Bacteria</taxon>
        <taxon>Bacillati</taxon>
        <taxon>Actinomycetota</taxon>
        <taxon>Actinomycetes</taxon>
        <taxon>Kitasatosporales</taxon>
        <taxon>Streptomycetaceae</taxon>
        <taxon>Streptomyces</taxon>
    </lineage>
</organism>
<dbReference type="InterPro" id="IPR043917">
    <property type="entry name" value="DUF5753"/>
</dbReference>
<feature type="domain" description="HTH cro/C1-type" evidence="1">
    <location>
        <begin position="34"/>
        <end position="87"/>
    </location>
</feature>
<gene>
    <name evidence="2" type="ORF">GCM10010448_18930</name>
</gene>
<dbReference type="Pfam" id="PF19054">
    <property type="entry name" value="DUF5753"/>
    <property type="match status" value="1"/>
</dbReference>
<dbReference type="InterPro" id="IPR001387">
    <property type="entry name" value="Cro/C1-type_HTH"/>
</dbReference>
<dbReference type="Proteomes" id="UP001501532">
    <property type="component" value="Unassembled WGS sequence"/>
</dbReference>
<dbReference type="EMBL" id="BAAAUF010000013">
    <property type="protein sequence ID" value="GAA3036777.1"/>
    <property type="molecule type" value="Genomic_DNA"/>
</dbReference>
<accession>A0ABP6LBW1</accession>
<proteinExistence type="predicted"/>
<comment type="caution">
    <text evidence="2">The sequence shown here is derived from an EMBL/GenBank/DDBJ whole genome shotgun (WGS) entry which is preliminary data.</text>
</comment>
<dbReference type="CDD" id="cd00093">
    <property type="entry name" value="HTH_XRE"/>
    <property type="match status" value="1"/>
</dbReference>
<dbReference type="Pfam" id="PF13560">
    <property type="entry name" value="HTH_31"/>
    <property type="match status" value="1"/>
</dbReference>
<dbReference type="SUPFAM" id="SSF47413">
    <property type="entry name" value="lambda repressor-like DNA-binding domains"/>
    <property type="match status" value="1"/>
</dbReference>
<keyword evidence="3" id="KW-1185">Reference proteome</keyword>
<dbReference type="Gene3D" id="1.10.260.40">
    <property type="entry name" value="lambda repressor-like DNA-binding domains"/>
    <property type="match status" value="1"/>
</dbReference>
<sequence length="295" mass="32503">MPQWAELCERGLYVSHINVLDPGASPLDYYGFELRRHREAAGLTQRQLGDIINYTGSLVGQIETARKLPTPEFSERVDAALGTGGLLSRLVGLVMRSQLPAWFQQTAELEARAAEICTFHTHLVHGLLQTNGYARAVLGALDQAGLDDRTAVRLARQRIFEKGEPPVFWAVVSEAALHQETGGPSVMREQLARLSSFESNPRINIQVLPFSAGAHAGSQGSFDLFRFTNDPDIVYTEGYGSGHPTANPDTVKDCSLRYDHLQAAALSLRDSAELIRRVMEERYGEQRDSDGDPVA</sequence>
<evidence type="ECO:0000313" key="2">
    <source>
        <dbReference type="EMBL" id="GAA3036777.1"/>
    </source>
</evidence>